<dbReference type="AlphaFoldDB" id="A0A9J5YTM6"/>
<gene>
    <name evidence="2" type="ORF">H5410_025214</name>
</gene>
<protein>
    <recommendedName>
        <fullName evidence="1">F-box associated beta-propeller type 3 domain-containing protein</fullName>
    </recommendedName>
</protein>
<dbReference type="InterPro" id="IPR013187">
    <property type="entry name" value="F-box-assoc_dom_typ3"/>
</dbReference>
<proteinExistence type="predicted"/>
<sequence length="192" mass="23148">MRNYREHSLSSVRYWIFTLGTRESWREIKSIPFDSFAILPLKGYLKMATFDCRTKNYRIISLWNEHDHYSVIDIFYYNHLVEVEEKLVVVDVSRGDMGEMILRILQNSEIDEWVNQRIVFPPLLCREATKDKCCYLMKNCVCRDTLNGEIVLINSWIKPNRIFFYDLKKNNWREIEVLGLEEKENIFYTCSY</sequence>
<comment type="caution">
    <text evidence="2">The sequence shown here is derived from an EMBL/GenBank/DDBJ whole genome shotgun (WGS) entry which is preliminary data.</text>
</comment>
<dbReference type="Pfam" id="PF08268">
    <property type="entry name" value="FBA_3"/>
    <property type="match status" value="1"/>
</dbReference>
<evidence type="ECO:0000259" key="1">
    <source>
        <dbReference type="Pfam" id="PF08268"/>
    </source>
</evidence>
<dbReference type="EMBL" id="JACXVP010000005">
    <property type="protein sequence ID" value="KAG5603722.1"/>
    <property type="molecule type" value="Genomic_DNA"/>
</dbReference>
<name>A0A9J5YTM6_SOLCO</name>
<keyword evidence="3" id="KW-1185">Reference proteome</keyword>
<accession>A0A9J5YTM6</accession>
<reference evidence="2 3" key="1">
    <citation type="submission" date="2020-09" db="EMBL/GenBank/DDBJ databases">
        <title>De no assembly of potato wild relative species, Solanum commersonii.</title>
        <authorList>
            <person name="Cho K."/>
        </authorList>
    </citation>
    <scope>NUCLEOTIDE SEQUENCE [LARGE SCALE GENOMIC DNA]</scope>
    <source>
        <strain evidence="2">LZ3.2</strain>
        <tissue evidence="2">Leaf</tissue>
    </source>
</reference>
<dbReference type="PANTHER" id="PTHR31111:SF131">
    <property type="entry name" value="F-BOX PROTEIN"/>
    <property type="match status" value="1"/>
</dbReference>
<dbReference type="Proteomes" id="UP000824120">
    <property type="component" value="Chromosome 5"/>
</dbReference>
<feature type="domain" description="F-box associated beta-propeller type 3" evidence="1">
    <location>
        <begin position="7"/>
        <end position="184"/>
    </location>
</feature>
<dbReference type="PANTHER" id="PTHR31111">
    <property type="entry name" value="BNAA05G37150D PROTEIN-RELATED"/>
    <property type="match status" value="1"/>
</dbReference>
<evidence type="ECO:0000313" key="3">
    <source>
        <dbReference type="Proteomes" id="UP000824120"/>
    </source>
</evidence>
<evidence type="ECO:0000313" key="2">
    <source>
        <dbReference type="EMBL" id="KAG5603722.1"/>
    </source>
</evidence>
<organism evidence="2 3">
    <name type="scientific">Solanum commersonii</name>
    <name type="common">Commerson's wild potato</name>
    <name type="synonym">Commerson's nightshade</name>
    <dbReference type="NCBI Taxonomy" id="4109"/>
    <lineage>
        <taxon>Eukaryota</taxon>
        <taxon>Viridiplantae</taxon>
        <taxon>Streptophyta</taxon>
        <taxon>Embryophyta</taxon>
        <taxon>Tracheophyta</taxon>
        <taxon>Spermatophyta</taxon>
        <taxon>Magnoliopsida</taxon>
        <taxon>eudicotyledons</taxon>
        <taxon>Gunneridae</taxon>
        <taxon>Pentapetalae</taxon>
        <taxon>asterids</taxon>
        <taxon>lamiids</taxon>
        <taxon>Solanales</taxon>
        <taxon>Solanaceae</taxon>
        <taxon>Solanoideae</taxon>
        <taxon>Solaneae</taxon>
        <taxon>Solanum</taxon>
    </lineage>
</organism>